<evidence type="ECO:0000313" key="2">
    <source>
        <dbReference type="Proteomes" id="UP001281147"/>
    </source>
</evidence>
<protein>
    <submittedName>
        <fullName evidence="1">Uncharacterized protein</fullName>
    </submittedName>
</protein>
<proteinExistence type="predicted"/>
<comment type="caution">
    <text evidence="1">The sequence shown here is derived from an EMBL/GenBank/DDBJ whole genome shotgun (WGS) entry which is preliminary data.</text>
</comment>
<dbReference type="EMBL" id="JAUTXU010000039">
    <property type="protein sequence ID" value="KAK3716972.1"/>
    <property type="molecule type" value="Genomic_DNA"/>
</dbReference>
<organism evidence="1 2">
    <name type="scientific">Vermiconidia calcicola</name>
    <dbReference type="NCBI Taxonomy" id="1690605"/>
    <lineage>
        <taxon>Eukaryota</taxon>
        <taxon>Fungi</taxon>
        <taxon>Dikarya</taxon>
        <taxon>Ascomycota</taxon>
        <taxon>Pezizomycotina</taxon>
        <taxon>Dothideomycetes</taxon>
        <taxon>Dothideomycetidae</taxon>
        <taxon>Mycosphaerellales</taxon>
        <taxon>Extremaceae</taxon>
        <taxon>Vermiconidia</taxon>
    </lineage>
</organism>
<gene>
    <name evidence="1" type="ORF">LTR37_006027</name>
</gene>
<accession>A0ACC3NHS9</accession>
<dbReference type="Proteomes" id="UP001281147">
    <property type="component" value="Unassembled WGS sequence"/>
</dbReference>
<reference evidence="1" key="1">
    <citation type="submission" date="2023-07" db="EMBL/GenBank/DDBJ databases">
        <title>Black Yeasts Isolated from many extreme environments.</title>
        <authorList>
            <person name="Coleine C."/>
            <person name="Stajich J.E."/>
            <person name="Selbmann L."/>
        </authorList>
    </citation>
    <scope>NUCLEOTIDE SEQUENCE</scope>
    <source>
        <strain evidence="1">CCFEE 5714</strain>
    </source>
</reference>
<sequence>MASNGNQHDQMMDSEKHVQRNPHGNFKEVEASRPEWREGAKWEFTKTRMPDWKPGMGANDGGEWNKHRHVEIDPYEDGRPATAIVPRPIGFVSTRSKDGSSTNLAPYSYTQVINHDPPLFVVGYSGGFDKAKDSLRNLVDSGECVLNIISEHYLEAANASSVNAPYGVSEWSLTGLTPASCKHVKASQVAEAIFSVEGKLLETKEYESRVTPGKMTGVLAIIEGVHFWAREDALNDDRNQLDPTVRSVHPIEAVLQFPADIG</sequence>
<evidence type="ECO:0000313" key="1">
    <source>
        <dbReference type="EMBL" id="KAK3716972.1"/>
    </source>
</evidence>
<name>A0ACC3NHS9_9PEZI</name>
<keyword evidence="2" id="KW-1185">Reference proteome</keyword>